<feature type="domain" description="MYND-type" evidence="20">
    <location>
        <begin position="429"/>
        <end position="476"/>
    </location>
</feature>
<dbReference type="GO" id="GO:0010276">
    <property type="term" value="F:phytol kinase activity"/>
    <property type="evidence" value="ECO:0007669"/>
    <property type="project" value="UniProtKB-EC"/>
</dbReference>
<keyword evidence="4" id="KW-0150">Chloroplast</keyword>
<evidence type="ECO:0000313" key="22">
    <source>
        <dbReference type="Proteomes" id="UP000541558"/>
    </source>
</evidence>
<evidence type="ECO:0000256" key="11">
    <source>
        <dbReference type="ARBA" id="ARBA00022833"/>
    </source>
</evidence>
<keyword evidence="6" id="KW-0808">Transferase</keyword>
<evidence type="ECO:0000256" key="6">
    <source>
        <dbReference type="ARBA" id="ARBA00022679"/>
    </source>
</evidence>
<evidence type="ECO:0000256" key="19">
    <source>
        <dbReference type="SAM" id="Phobius"/>
    </source>
</evidence>
<keyword evidence="11" id="KW-0862">Zinc</keyword>
<keyword evidence="10" id="KW-0418">Kinase</keyword>
<keyword evidence="7 19" id="KW-0812">Transmembrane</keyword>
<sequence>MPRNRGPGINAGIAPGSPIVSLQNILRLGEAMRNDICSLSDVETLLANLKWDFVPQIEDWQQASPLDRRRAECATSSFMLIPNITRAIDSGVGWNEAAVEMVLESIGGICRWAAFCLRFNFVVTTSVLARAGHTAKEACNLHSAVLGNLLISDPRIRLVLLSTPEFVDLVIYIWKMEEGGTPIMELEIDTCHCTDLLRSTVNPEESGLDFLVQQLTAGQGKRSMLRFLDCTIRRLRHVCKAAKTFEIGYSRLQDIFAILSSLLASSASSRVWILLRRLEFAREAMFGVIDLSSKAGNSIHTLLRPILTLFQMVTIYSDRTVYTLGVLLANPTLRGLYLTAVTSTPPSDEDAPQNAEEILSLISVHAVYPSLLAHILNLREEGRRYICGDNPPLHWHTGNFKTTWDSFSLQVSRFYVPMRMVDSLTICDNPMCVRWQARAETSQQSASRQCSGCSSVVYCCEECQKEDWNALHREECKSASIFHTRTKSVLLSYSHKTRQFHTNWAAWLYGMLEEKIDEACPRMLPGYTAQEVVPHFDEKQGFSRNGITFIPLRVNPTVNALWWNAGKFKTPQVWLKPRVAKMVEDYKAGRFASDVRLMQVMFAVGINYTALLLVAARKSEGGKYRGEYGVLRLMETPVSKRP</sequence>
<dbReference type="AlphaFoldDB" id="A0A8H5CGM7"/>
<dbReference type="GO" id="GO:0016020">
    <property type="term" value="C:membrane"/>
    <property type="evidence" value="ECO:0007669"/>
    <property type="project" value="UniProtKB-SubCell"/>
</dbReference>
<evidence type="ECO:0000256" key="2">
    <source>
        <dbReference type="ARBA" id="ARBA00004229"/>
    </source>
</evidence>
<evidence type="ECO:0000256" key="12">
    <source>
        <dbReference type="ARBA" id="ARBA00022946"/>
    </source>
</evidence>
<dbReference type="Pfam" id="PF01753">
    <property type="entry name" value="zf-MYND"/>
    <property type="match status" value="1"/>
</dbReference>
<evidence type="ECO:0000313" key="21">
    <source>
        <dbReference type="EMBL" id="KAF5341118.1"/>
    </source>
</evidence>
<proteinExistence type="inferred from homology"/>
<dbReference type="PANTHER" id="PTHR32523:SF8">
    <property type="entry name" value="DOLICHOL KINASE"/>
    <property type="match status" value="1"/>
</dbReference>
<keyword evidence="8" id="KW-0479">Metal-binding</keyword>
<keyword evidence="22" id="KW-1185">Reference proteome</keyword>
<dbReference type="SUPFAM" id="SSF144232">
    <property type="entry name" value="HIT/MYND zinc finger-like"/>
    <property type="match status" value="1"/>
</dbReference>
<evidence type="ECO:0000256" key="4">
    <source>
        <dbReference type="ARBA" id="ARBA00022528"/>
    </source>
</evidence>
<reference evidence="21 22" key="1">
    <citation type="journal article" date="2020" name="ISME J.">
        <title>Uncovering the hidden diversity of litter-decomposition mechanisms in mushroom-forming fungi.</title>
        <authorList>
            <person name="Floudas D."/>
            <person name="Bentzer J."/>
            <person name="Ahren D."/>
            <person name="Johansson T."/>
            <person name="Persson P."/>
            <person name="Tunlid A."/>
        </authorList>
    </citation>
    <scope>NUCLEOTIDE SEQUENCE [LARGE SCALE GENOMIC DNA]</scope>
    <source>
        <strain evidence="21 22">CBS 175.51</strain>
    </source>
</reference>
<evidence type="ECO:0000256" key="16">
    <source>
        <dbReference type="ARBA" id="ARBA00039024"/>
    </source>
</evidence>
<evidence type="ECO:0000256" key="18">
    <source>
        <dbReference type="PROSITE-ProRule" id="PRU00134"/>
    </source>
</evidence>
<keyword evidence="14 19" id="KW-0472">Membrane</keyword>
<evidence type="ECO:0000256" key="7">
    <source>
        <dbReference type="ARBA" id="ARBA00022692"/>
    </source>
</evidence>
<dbReference type="EMBL" id="JAACJK010000002">
    <property type="protein sequence ID" value="KAF5341118.1"/>
    <property type="molecule type" value="Genomic_DNA"/>
</dbReference>
<accession>A0A8H5CGM7</accession>
<dbReference type="OrthoDB" id="3042190at2759"/>
<comment type="pathway">
    <text evidence="15">Cofactor biosynthesis; tocopherol biosynthesis.</text>
</comment>
<evidence type="ECO:0000256" key="14">
    <source>
        <dbReference type="ARBA" id="ARBA00023136"/>
    </source>
</evidence>
<dbReference type="EC" id="2.7.1.182" evidence="16"/>
<evidence type="ECO:0000256" key="1">
    <source>
        <dbReference type="ARBA" id="ARBA00004141"/>
    </source>
</evidence>
<evidence type="ECO:0000256" key="10">
    <source>
        <dbReference type="ARBA" id="ARBA00022777"/>
    </source>
</evidence>
<evidence type="ECO:0000256" key="8">
    <source>
        <dbReference type="ARBA" id="ARBA00022723"/>
    </source>
</evidence>
<keyword evidence="12" id="KW-0809">Transit peptide</keyword>
<evidence type="ECO:0000259" key="20">
    <source>
        <dbReference type="PROSITE" id="PS50865"/>
    </source>
</evidence>
<evidence type="ECO:0000256" key="5">
    <source>
        <dbReference type="ARBA" id="ARBA00022640"/>
    </source>
</evidence>
<comment type="similarity">
    <text evidence="3">Belongs to the polyprenol kinase family.</text>
</comment>
<comment type="catalytic activity">
    <reaction evidence="17">
        <text>phytol + CTP = phytyl phosphate + CDP + H(+)</text>
        <dbReference type="Rhea" id="RHEA:38055"/>
        <dbReference type="ChEBI" id="CHEBI:15378"/>
        <dbReference type="ChEBI" id="CHEBI:17327"/>
        <dbReference type="ChEBI" id="CHEBI:37563"/>
        <dbReference type="ChEBI" id="CHEBI:58069"/>
        <dbReference type="ChEBI" id="CHEBI:75483"/>
        <dbReference type="EC" id="2.7.1.182"/>
    </reaction>
</comment>
<dbReference type="GO" id="GO:0008270">
    <property type="term" value="F:zinc ion binding"/>
    <property type="evidence" value="ECO:0007669"/>
    <property type="project" value="UniProtKB-KW"/>
</dbReference>
<protein>
    <recommendedName>
        <fullName evidence="16">phytol kinase</fullName>
        <ecNumber evidence="16">2.7.1.182</ecNumber>
    </recommendedName>
</protein>
<evidence type="ECO:0000256" key="9">
    <source>
        <dbReference type="ARBA" id="ARBA00022771"/>
    </source>
</evidence>
<evidence type="ECO:0000256" key="13">
    <source>
        <dbReference type="ARBA" id="ARBA00022989"/>
    </source>
</evidence>
<dbReference type="PROSITE" id="PS50865">
    <property type="entry name" value="ZF_MYND_2"/>
    <property type="match status" value="1"/>
</dbReference>
<gene>
    <name evidence="21" type="ORF">D9611_006004</name>
</gene>
<keyword evidence="13 19" id="KW-1133">Transmembrane helix</keyword>
<comment type="subcellular location">
    <subcellularLocation>
        <location evidence="1">Membrane</location>
        <topology evidence="1">Multi-pass membrane protein</topology>
    </subcellularLocation>
    <subcellularLocation>
        <location evidence="2">Plastid</location>
        <location evidence="2">Chloroplast</location>
    </subcellularLocation>
</comment>
<keyword evidence="9 18" id="KW-0863">Zinc-finger</keyword>
<dbReference type="Gene3D" id="6.10.140.2220">
    <property type="match status" value="1"/>
</dbReference>
<feature type="transmembrane region" description="Helical" evidence="19">
    <location>
        <begin position="597"/>
        <end position="616"/>
    </location>
</feature>
<dbReference type="PANTHER" id="PTHR32523">
    <property type="entry name" value="PHYTOL KINASE 1, CHLOROPLASTIC"/>
    <property type="match status" value="1"/>
</dbReference>
<keyword evidence="5" id="KW-0934">Plastid</keyword>
<name>A0A8H5CGM7_9AGAR</name>
<dbReference type="Proteomes" id="UP000541558">
    <property type="component" value="Unassembled WGS sequence"/>
</dbReference>
<evidence type="ECO:0000256" key="17">
    <source>
        <dbReference type="ARBA" id="ARBA00048889"/>
    </source>
</evidence>
<dbReference type="InterPro" id="IPR039606">
    <property type="entry name" value="Phytol/farnesol_kinase"/>
</dbReference>
<evidence type="ECO:0000256" key="3">
    <source>
        <dbReference type="ARBA" id="ARBA00010794"/>
    </source>
</evidence>
<dbReference type="InterPro" id="IPR002893">
    <property type="entry name" value="Znf_MYND"/>
</dbReference>
<comment type="caution">
    <text evidence="21">The sequence shown here is derived from an EMBL/GenBank/DDBJ whole genome shotgun (WGS) entry which is preliminary data.</text>
</comment>
<evidence type="ECO:0000256" key="15">
    <source>
        <dbReference type="ARBA" id="ARBA00024015"/>
    </source>
</evidence>
<organism evidence="21 22">
    <name type="scientific">Ephemerocybe angulata</name>
    <dbReference type="NCBI Taxonomy" id="980116"/>
    <lineage>
        <taxon>Eukaryota</taxon>
        <taxon>Fungi</taxon>
        <taxon>Dikarya</taxon>
        <taxon>Basidiomycota</taxon>
        <taxon>Agaricomycotina</taxon>
        <taxon>Agaricomycetes</taxon>
        <taxon>Agaricomycetidae</taxon>
        <taxon>Agaricales</taxon>
        <taxon>Agaricineae</taxon>
        <taxon>Psathyrellaceae</taxon>
        <taxon>Ephemerocybe</taxon>
    </lineage>
</organism>